<reference evidence="2 3" key="1">
    <citation type="submission" date="2016-07" db="EMBL/GenBank/DDBJ databases">
        <title>Multiple horizontal gene transfer events from other fungi enriched the ability of initially mycotrophic Trichoderma (Ascomycota) to feed on dead plant biomass.</title>
        <authorList>
            <consortium name="DOE Joint Genome Institute"/>
            <person name="Aerts A."/>
            <person name="Atanasova L."/>
            <person name="Chenthamara K."/>
            <person name="Zhang J."/>
            <person name="Grujic M."/>
            <person name="Henrissat B."/>
            <person name="Kuo A."/>
            <person name="Salamov A."/>
            <person name="Lipzen A."/>
            <person name="Labutti K."/>
            <person name="Barry K."/>
            <person name="Miao Y."/>
            <person name="Rahimi M.J."/>
            <person name="Shen Q."/>
            <person name="Grigoriev I.V."/>
            <person name="Kubicek C.P."/>
            <person name="Druzhinina I.S."/>
        </authorList>
    </citation>
    <scope>NUCLEOTIDE SEQUENCE [LARGE SCALE GENOMIC DNA]</scope>
    <source>
        <strain evidence="2 3">ATCC 18648</strain>
    </source>
</reference>
<proteinExistence type="predicted"/>
<sequence length="161" mass="17754">MPRPSPATSQAYQKLQAGKNTTTFPLTPAQTANQIGSRRAAPPQRTREGSSRPSWQFFWPQKTQKDGKILPGIRHLLSLVLSSIPRAMPPLRALRVKPPGCQGRAKTRSEKVGCRLVAAKRAPGMTDRCILCSGHFRLPHICRYLGGGAAEHPRQVRRSAE</sequence>
<feature type="region of interest" description="Disordered" evidence="1">
    <location>
        <begin position="1"/>
        <end position="54"/>
    </location>
</feature>
<protein>
    <submittedName>
        <fullName evidence="2">Uncharacterized protein</fullName>
    </submittedName>
</protein>
<evidence type="ECO:0000313" key="2">
    <source>
        <dbReference type="EMBL" id="PTB80613.1"/>
    </source>
</evidence>
<evidence type="ECO:0000256" key="1">
    <source>
        <dbReference type="SAM" id="MobiDB-lite"/>
    </source>
</evidence>
<organism evidence="2 3">
    <name type="scientific">Trichoderma longibrachiatum ATCC 18648</name>
    <dbReference type="NCBI Taxonomy" id="983965"/>
    <lineage>
        <taxon>Eukaryota</taxon>
        <taxon>Fungi</taxon>
        <taxon>Dikarya</taxon>
        <taxon>Ascomycota</taxon>
        <taxon>Pezizomycotina</taxon>
        <taxon>Sordariomycetes</taxon>
        <taxon>Hypocreomycetidae</taxon>
        <taxon>Hypocreales</taxon>
        <taxon>Hypocreaceae</taxon>
        <taxon>Trichoderma</taxon>
    </lineage>
</organism>
<dbReference type="Proteomes" id="UP000240760">
    <property type="component" value="Unassembled WGS sequence"/>
</dbReference>
<keyword evidence="3" id="KW-1185">Reference proteome</keyword>
<dbReference type="AlphaFoldDB" id="A0A2T4CGE6"/>
<feature type="compositionally biased region" description="Polar residues" evidence="1">
    <location>
        <begin position="1"/>
        <end position="36"/>
    </location>
</feature>
<dbReference type="EMBL" id="KZ679127">
    <property type="protein sequence ID" value="PTB80613.1"/>
    <property type="molecule type" value="Genomic_DNA"/>
</dbReference>
<accession>A0A2T4CGE6</accession>
<gene>
    <name evidence="2" type="ORF">M440DRAFT_1130643</name>
</gene>
<evidence type="ECO:0000313" key="3">
    <source>
        <dbReference type="Proteomes" id="UP000240760"/>
    </source>
</evidence>
<name>A0A2T4CGE6_TRILO</name>